<protein>
    <recommendedName>
        <fullName evidence="4">Fatty-acid and retinol-binding protein 1</fullName>
    </recommendedName>
</protein>
<dbReference type="Proteomes" id="UP000783686">
    <property type="component" value="Unassembled WGS sequence"/>
</dbReference>
<gene>
    <name evidence="2" type="ORF">BOKJ2_LOCUS3862</name>
</gene>
<dbReference type="OrthoDB" id="10446794at2759"/>
<name>A0A811K8R1_9BILA</name>
<organism evidence="2 3">
    <name type="scientific">Bursaphelenchus okinawaensis</name>
    <dbReference type="NCBI Taxonomy" id="465554"/>
    <lineage>
        <taxon>Eukaryota</taxon>
        <taxon>Metazoa</taxon>
        <taxon>Ecdysozoa</taxon>
        <taxon>Nematoda</taxon>
        <taxon>Chromadorea</taxon>
        <taxon>Rhabditida</taxon>
        <taxon>Tylenchina</taxon>
        <taxon>Tylenchomorpha</taxon>
        <taxon>Aphelenchoidea</taxon>
        <taxon>Aphelenchoididae</taxon>
        <taxon>Bursaphelenchus</taxon>
    </lineage>
</organism>
<evidence type="ECO:0000313" key="3">
    <source>
        <dbReference type="Proteomes" id="UP000614601"/>
    </source>
</evidence>
<accession>A0A811K8R1</accession>
<dbReference type="EMBL" id="CAJFCW020000002">
    <property type="protein sequence ID" value="CAG9094318.1"/>
    <property type="molecule type" value="Genomic_DNA"/>
</dbReference>
<evidence type="ECO:0000313" key="2">
    <source>
        <dbReference type="EMBL" id="CAD5211771.1"/>
    </source>
</evidence>
<comment type="caution">
    <text evidence="2">The sequence shown here is derived from an EMBL/GenBank/DDBJ whole genome shotgun (WGS) entry which is preliminary data.</text>
</comment>
<dbReference type="AlphaFoldDB" id="A0A811K8R1"/>
<reference evidence="2" key="1">
    <citation type="submission" date="2020-09" db="EMBL/GenBank/DDBJ databases">
        <authorList>
            <person name="Kikuchi T."/>
        </authorList>
    </citation>
    <scope>NUCLEOTIDE SEQUENCE</scope>
    <source>
        <strain evidence="2">SH1</strain>
    </source>
</reference>
<keyword evidence="3" id="KW-1185">Reference proteome</keyword>
<proteinExistence type="predicted"/>
<evidence type="ECO:0000256" key="1">
    <source>
        <dbReference type="SAM" id="SignalP"/>
    </source>
</evidence>
<dbReference type="EMBL" id="CAJFDH010000002">
    <property type="protein sequence ID" value="CAD5211771.1"/>
    <property type="molecule type" value="Genomic_DNA"/>
</dbReference>
<keyword evidence="1" id="KW-0732">Signal</keyword>
<feature type="chain" id="PRO_5036220894" description="Fatty-acid and retinol-binding protein 1" evidence="1">
    <location>
        <begin position="19"/>
        <end position="166"/>
    </location>
</feature>
<sequence>MTNYHYLILLISVLTVLGKQSSTNGTANSNATRIEDEVISLNNSLKDQTLSDLEQQFRQQNASQQLENFLAEFNNNAPNMIKALESRARGDYTTYAQEAAKVFKAFINKYQDLPDADRVTLFQHVPEVDNMLSDPSLLKFVDEFNDTNILKTALLPLLTLLIGLCL</sequence>
<dbReference type="Proteomes" id="UP000614601">
    <property type="component" value="Unassembled WGS sequence"/>
</dbReference>
<feature type="signal peptide" evidence="1">
    <location>
        <begin position="1"/>
        <end position="18"/>
    </location>
</feature>
<evidence type="ECO:0008006" key="4">
    <source>
        <dbReference type="Google" id="ProtNLM"/>
    </source>
</evidence>